<keyword evidence="6" id="KW-1185">Reference proteome</keyword>
<comment type="similarity">
    <text evidence="1 3">Belongs to the CMC family.</text>
</comment>
<evidence type="ECO:0000256" key="4">
    <source>
        <dbReference type="SAM" id="Coils"/>
    </source>
</evidence>
<reference evidence="5 6" key="1">
    <citation type="submission" date="2024-10" db="EMBL/GenBank/DDBJ databases">
        <title>Updated reference genomes for cyclostephanoid diatoms.</title>
        <authorList>
            <person name="Roberts W.R."/>
            <person name="Alverson A.J."/>
        </authorList>
    </citation>
    <scope>NUCLEOTIDE SEQUENCE [LARGE SCALE GENOMIC DNA]</scope>
    <source>
        <strain evidence="5 6">AJA010-31</strain>
    </source>
</reference>
<evidence type="ECO:0000313" key="6">
    <source>
        <dbReference type="Proteomes" id="UP001530400"/>
    </source>
</evidence>
<accession>A0ABD3NDB7</accession>
<name>A0ABD3NDB7_9STRA</name>
<keyword evidence="3" id="KW-0496">Mitochondrion</keyword>
<dbReference type="Pfam" id="PF08583">
    <property type="entry name" value="Cmc1"/>
    <property type="match status" value="1"/>
</dbReference>
<dbReference type="AlphaFoldDB" id="A0ABD3NDB7"/>
<sequence>MHPPLDRPHPECQQQIIDLQTCHATTSKLKFWGCNEVKFALDRCLKEEKQNLLKVLNKDVEQKRQMEEDAYQQALGKDISFEEYLKQDKDYIRAMNERNNK</sequence>
<dbReference type="EMBL" id="JALLPJ020001211">
    <property type="protein sequence ID" value="KAL3774069.1"/>
    <property type="molecule type" value="Genomic_DNA"/>
</dbReference>
<evidence type="ECO:0000313" key="5">
    <source>
        <dbReference type="EMBL" id="KAL3774069.1"/>
    </source>
</evidence>
<evidence type="ECO:0000256" key="3">
    <source>
        <dbReference type="RuleBase" id="RU364104"/>
    </source>
</evidence>
<organism evidence="5 6">
    <name type="scientific">Cyclotella atomus</name>
    <dbReference type="NCBI Taxonomy" id="382360"/>
    <lineage>
        <taxon>Eukaryota</taxon>
        <taxon>Sar</taxon>
        <taxon>Stramenopiles</taxon>
        <taxon>Ochrophyta</taxon>
        <taxon>Bacillariophyta</taxon>
        <taxon>Coscinodiscophyceae</taxon>
        <taxon>Thalassiosirophycidae</taxon>
        <taxon>Stephanodiscales</taxon>
        <taxon>Stephanodiscaceae</taxon>
        <taxon>Cyclotella</taxon>
    </lineage>
</organism>
<evidence type="ECO:0000256" key="1">
    <source>
        <dbReference type="ARBA" id="ARBA00007347"/>
    </source>
</evidence>
<dbReference type="InterPro" id="IPR013892">
    <property type="entry name" value="Cyt_c_biogenesis_Cmc1-like"/>
</dbReference>
<comment type="subcellular location">
    <subcellularLocation>
        <location evidence="3">Mitochondrion</location>
    </subcellularLocation>
</comment>
<dbReference type="GO" id="GO:0005739">
    <property type="term" value="C:mitochondrion"/>
    <property type="evidence" value="ECO:0007669"/>
    <property type="project" value="UniProtKB-SubCell"/>
</dbReference>
<proteinExistence type="inferred from homology"/>
<gene>
    <name evidence="5" type="ORF">ACHAWO_005276</name>
</gene>
<comment type="caution">
    <text evidence="5">The sequence shown here is derived from an EMBL/GenBank/DDBJ whole genome shotgun (WGS) entry which is preliminary data.</text>
</comment>
<evidence type="ECO:0000256" key="2">
    <source>
        <dbReference type="ARBA" id="ARBA00023157"/>
    </source>
</evidence>
<protein>
    <recommendedName>
        <fullName evidence="3">COX assembly mitochondrial protein</fullName>
    </recommendedName>
</protein>
<keyword evidence="2" id="KW-1015">Disulfide bond</keyword>
<dbReference type="Proteomes" id="UP001530400">
    <property type="component" value="Unassembled WGS sequence"/>
</dbReference>
<feature type="coiled-coil region" evidence="4">
    <location>
        <begin position="46"/>
        <end position="77"/>
    </location>
</feature>
<keyword evidence="4" id="KW-0175">Coiled coil</keyword>